<name>W0EX39_9BACT</name>
<keyword evidence="1" id="KW-0732">Signal</keyword>
<gene>
    <name evidence="2" type="ORF">NIASO_09585</name>
</gene>
<dbReference type="AlphaFoldDB" id="W0EX39"/>
<evidence type="ECO:0008006" key="4">
    <source>
        <dbReference type="Google" id="ProtNLM"/>
    </source>
</evidence>
<keyword evidence="3" id="KW-1185">Reference proteome</keyword>
<dbReference type="PANTHER" id="PTHR37833">
    <property type="entry name" value="LIPOPROTEIN-RELATED"/>
    <property type="match status" value="1"/>
</dbReference>
<proteinExistence type="predicted"/>
<dbReference type="Pfam" id="PF07610">
    <property type="entry name" value="DUF1573"/>
    <property type="match status" value="1"/>
</dbReference>
<dbReference type="HOGENOM" id="CLU_122784_1_0_10"/>
<sequence>MIMKKFYLLAVLLFFGFAVTGYAQEGVPADQVIKMVKDEYDLGKLKFKKGTTFYMEFTNISKKPVIVQNVMVGCGCTVAEKPSAPIMPGKVGKIKVGYDATAAVGSTFKKDVTIKIKGAQPKTVYFTGEII</sequence>
<protein>
    <recommendedName>
        <fullName evidence="4">DUF1573 domain-containing protein</fullName>
    </recommendedName>
</protein>
<dbReference type="Gene3D" id="2.60.40.10">
    <property type="entry name" value="Immunoglobulins"/>
    <property type="match status" value="1"/>
</dbReference>
<evidence type="ECO:0000256" key="1">
    <source>
        <dbReference type="SAM" id="SignalP"/>
    </source>
</evidence>
<dbReference type="InterPro" id="IPR013783">
    <property type="entry name" value="Ig-like_fold"/>
</dbReference>
<dbReference type="STRING" id="929713.NIASO_09585"/>
<dbReference type="Proteomes" id="UP000003586">
    <property type="component" value="Chromosome"/>
</dbReference>
<evidence type="ECO:0000313" key="3">
    <source>
        <dbReference type="Proteomes" id="UP000003586"/>
    </source>
</evidence>
<dbReference type="PANTHER" id="PTHR37833:SF1">
    <property type="entry name" value="SIGNAL PEPTIDE PROTEIN"/>
    <property type="match status" value="1"/>
</dbReference>
<feature type="signal peptide" evidence="1">
    <location>
        <begin position="1"/>
        <end position="23"/>
    </location>
</feature>
<reference evidence="2 3" key="1">
    <citation type="submission" date="2013-12" db="EMBL/GenBank/DDBJ databases">
        <authorList>
            <consortium name="DOE Joint Genome Institute"/>
            <person name="Eisen J."/>
            <person name="Huntemann M."/>
            <person name="Han J."/>
            <person name="Chen A."/>
            <person name="Kyrpides N."/>
            <person name="Mavromatis K."/>
            <person name="Markowitz V."/>
            <person name="Palaniappan K."/>
            <person name="Ivanova N."/>
            <person name="Schaumberg A."/>
            <person name="Pati A."/>
            <person name="Liolios K."/>
            <person name="Nordberg H.P."/>
            <person name="Cantor M.N."/>
            <person name="Hua S.X."/>
            <person name="Woyke T."/>
        </authorList>
    </citation>
    <scope>NUCLEOTIDE SEQUENCE [LARGE SCALE GENOMIC DNA]</scope>
    <source>
        <strain evidence="3">DSM 19437</strain>
    </source>
</reference>
<feature type="chain" id="PRO_5004788987" description="DUF1573 domain-containing protein" evidence="1">
    <location>
        <begin position="24"/>
        <end position="131"/>
    </location>
</feature>
<dbReference type="InterPro" id="IPR011467">
    <property type="entry name" value="DUF1573"/>
</dbReference>
<evidence type="ECO:0000313" key="2">
    <source>
        <dbReference type="EMBL" id="AHF15337.1"/>
    </source>
</evidence>
<dbReference type="EMBL" id="CP007035">
    <property type="protein sequence ID" value="AHF15337.1"/>
    <property type="molecule type" value="Genomic_DNA"/>
</dbReference>
<organism evidence="2 3">
    <name type="scientific">Niabella soli DSM 19437</name>
    <dbReference type="NCBI Taxonomy" id="929713"/>
    <lineage>
        <taxon>Bacteria</taxon>
        <taxon>Pseudomonadati</taxon>
        <taxon>Bacteroidota</taxon>
        <taxon>Chitinophagia</taxon>
        <taxon>Chitinophagales</taxon>
        <taxon>Chitinophagaceae</taxon>
        <taxon>Niabella</taxon>
    </lineage>
</organism>
<accession>W0EX39</accession>
<dbReference type="KEGG" id="nso:NIASO_09585"/>